<comment type="function">
    <text evidence="6">Specifically catalyzes the dephosphorylation of 2-phosphoglycolate. Is involved in the dissimilation of the intracellular 2-phosphoglycolate formed during the DNA repair of 3'-phosphoglycolate ends, a major class of DNA lesions induced by oxidative stress.</text>
</comment>
<protein>
    <recommendedName>
        <fullName evidence="5 6">Phosphoglycolate phosphatase</fullName>
        <shortName evidence="6">PGP</shortName>
        <shortName evidence="6">PGPase</shortName>
        <ecNumber evidence="5 6">3.1.3.18</ecNumber>
    </recommendedName>
</protein>
<dbReference type="GO" id="GO:0005829">
    <property type="term" value="C:cytosol"/>
    <property type="evidence" value="ECO:0007669"/>
    <property type="project" value="TreeGrafter"/>
</dbReference>
<dbReference type="Pfam" id="PF13419">
    <property type="entry name" value="HAD_2"/>
    <property type="match status" value="1"/>
</dbReference>
<evidence type="ECO:0000256" key="6">
    <source>
        <dbReference type="HAMAP-Rule" id="MF_00495"/>
    </source>
</evidence>
<evidence type="ECO:0000256" key="3">
    <source>
        <dbReference type="ARBA" id="ARBA00004818"/>
    </source>
</evidence>
<dbReference type="InterPro" id="IPR036412">
    <property type="entry name" value="HAD-like_sf"/>
</dbReference>
<dbReference type="Proteomes" id="UP001208771">
    <property type="component" value="Unassembled WGS sequence"/>
</dbReference>
<evidence type="ECO:0000313" key="8">
    <source>
        <dbReference type="Proteomes" id="UP001208771"/>
    </source>
</evidence>
<dbReference type="EC" id="3.1.3.18" evidence="5 6"/>
<reference evidence="7" key="1">
    <citation type="submission" date="2022-07" db="EMBL/GenBank/DDBJ databases">
        <title>Ectorhizobium quercum gen.nov., sp. nov.</title>
        <authorList>
            <person name="Ma T."/>
            <person name="Li Y."/>
        </authorList>
    </citation>
    <scope>NUCLEOTIDE SEQUENCE</scope>
    <source>
        <strain evidence="7">BDR2-2</strain>
    </source>
</reference>
<organism evidence="7 8">
    <name type="scientific">Ectorhizobium quercum</name>
    <dbReference type="NCBI Taxonomy" id="2965071"/>
    <lineage>
        <taxon>Bacteria</taxon>
        <taxon>Pseudomonadati</taxon>
        <taxon>Pseudomonadota</taxon>
        <taxon>Alphaproteobacteria</taxon>
        <taxon>Hyphomicrobiales</taxon>
        <taxon>Rhizobiaceae</taxon>
        <taxon>Ectorhizobium</taxon>
    </lineage>
</organism>
<dbReference type="GO" id="GO:0046872">
    <property type="term" value="F:metal ion binding"/>
    <property type="evidence" value="ECO:0007669"/>
    <property type="project" value="UniProtKB-KW"/>
</dbReference>
<comment type="pathway">
    <text evidence="3 6">Organic acid metabolism; glycolate biosynthesis; glycolate from 2-phosphoglycolate: step 1/1.</text>
</comment>
<feature type="binding site" evidence="6">
    <location>
        <position position="175"/>
    </location>
    <ligand>
        <name>Mg(2+)</name>
        <dbReference type="ChEBI" id="CHEBI:18420"/>
    </ligand>
</feature>
<dbReference type="AlphaFoldDB" id="A0AAE3N414"/>
<keyword evidence="8" id="KW-1185">Reference proteome</keyword>
<dbReference type="InterPro" id="IPR023214">
    <property type="entry name" value="HAD_sf"/>
</dbReference>
<dbReference type="GO" id="GO:0005975">
    <property type="term" value="P:carbohydrate metabolic process"/>
    <property type="evidence" value="ECO:0007669"/>
    <property type="project" value="InterPro"/>
</dbReference>
<keyword evidence="6" id="KW-0119">Carbohydrate metabolism</keyword>
<evidence type="ECO:0000256" key="5">
    <source>
        <dbReference type="ARBA" id="ARBA00013078"/>
    </source>
</evidence>
<keyword evidence="6" id="KW-0479">Metal-binding</keyword>
<dbReference type="RefSeq" id="WP_306413331.1">
    <property type="nucleotide sequence ID" value="NZ_JANFPI010000011.1"/>
</dbReference>
<dbReference type="Gene3D" id="3.40.50.1000">
    <property type="entry name" value="HAD superfamily/HAD-like"/>
    <property type="match status" value="1"/>
</dbReference>
<comment type="cofactor">
    <cofactor evidence="2 6">
        <name>Mg(2+)</name>
        <dbReference type="ChEBI" id="CHEBI:18420"/>
    </cofactor>
</comment>
<dbReference type="GO" id="GO:0046295">
    <property type="term" value="P:glycolate biosynthetic process"/>
    <property type="evidence" value="ECO:0007669"/>
    <property type="project" value="UniProtKB-UniRule"/>
</dbReference>
<dbReference type="GO" id="GO:0006281">
    <property type="term" value="P:DNA repair"/>
    <property type="evidence" value="ECO:0007669"/>
    <property type="project" value="TreeGrafter"/>
</dbReference>
<sequence>MPQPDTAPLVIFDLDGTLVDTSPDLVASLNHTITAEGLEPVTYEDLTHLVGQGVHMMIRRAYAMHERDLDDATLARLFDRFMAFYLDTMPGDSHPYPGVVEALDRLAGAGMKLAVCTNKIESLTFPLLEKLGLGGRFAAITGGDTYAFRKPDARHILGTIEKAGGTPARSIMIGDSVNDIAAAQNAAIRSIAVPFGYSDVPVETLGADRIITHFDELTPALIEDLLN</sequence>
<comment type="caution">
    <text evidence="7">The sequence shown here is derived from an EMBL/GenBank/DDBJ whole genome shotgun (WGS) entry which is preliminary data.</text>
</comment>
<keyword evidence="6" id="KW-0378">Hydrolase</keyword>
<dbReference type="InterPro" id="IPR041492">
    <property type="entry name" value="HAD_2"/>
</dbReference>
<dbReference type="SUPFAM" id="SSF56784">
    <property type="entry name" value="HAD-like"/>
    <property type="match status" value="1"/>
</dbReference>
<feature type="binding site" evidence="6">
    <location>
        <position position="15"/>
    </location>
    <ligand>
        <name>Mg(2+)</name>
        <dbReference type="ChEBI" id="CHEBI:18420"/>
    </ligand>
</feature>
<dbReference type="SFLD" id="SFLDG01129">
    <property type="entry name" value="C1.5:_HAD__Beta-PGM__Phosphata"/>
    <property type="match status" value="1"/>
</dbReference>
<feature type="active site" description="Nucleophile" evidence="6">
    <location>
        <position position="13"/>
    </location>
</feature>
<proteinExistence type="inferred from homology"/>
<comment type="catalytic activity">
    <reaction evidence="1 6">
        <text>2-phosphoglycolate + H2O = glycolate + phosphate</text>
        <dbReference type="Rhea" id="RHEA:14369"/>
        <dbReference type="ChEBI" id="CHEBI:15377"/>
        <dbReference type="ChEBI" id="CHEBI:29805"/>
        <dbReference type="ChEBI" id="CHEBI:43474"/>
        <dbReference type="ChEBI" id="CHEBI:58033"/>
        <dbReference type="EC" id="3.1.3.18"/>
    </reaction>
</comment>
<dbReference type="PANTHER" id="PTHR43434">
    <property type="entry name" value="PHOSPHOGLYCOLATE PHOSPHATASE"/>
    <property type="match status" value="1"/>
</dbReference>
<feature type="binding site" evidence="6">
    <location>
        <position position="13"/>
    </location>
    <ligand>
        <name>Mg(2+)</name>
        <dbReference type="ChEBI" id="CHEBI:18420"/>
    </ligand>
</feature>
<accession>A0AAE3N414</accession>
<dbReference type="SFLD" id="SFLDG01135">
    <property type="entry name" value="C1.5.6:_HAD__Beta-PGM__Phospha"/>
    <property type="match status" value="1"/>
</dbReference>
<dbReference type="CDD" id="cd07512">
    <property type="entry name" value="HAD_PGPase"/>
    <property type="match status" value="1"/>
</dbReference>
<evidence type="ECO:0000256" key="1">
    <source>
        <dbReference type="ARBA" id="ARBA00000830"/>
    </source>
</evidence>
<dbReference type="EMBL" id="JANFPI010000011">
    <property type="protein sequence ID" value="MCX8999836.1"/>
    <property type="molecule type" value="Genomic_DNA"/>
</dbReference>
<dbReference type="HAMAP" id="MF_00495">
    <property type="entry name" value="GPH_hydrolase_bact"/>
    <property type="match status" value="1"/>
</dbReference>
<evidence type="ECO:0000256" key="2">
    <source>
        <dbReference type="ARBA" id="ARBA00001946"/>
    </source>
</evidence>
<evidence type="ECO:0000256" key="4">
    <source>
        <dbReference type="ARBA" id="ARBA00006171"/>
    </source>
</evidence>
<dbReference type="GO" id="GO:0008967">
    <property type="term" value="F:phosphoglycolate phosphatase activity"/>
    <property type="evidence" value="ECO:0007669"/>
    <property type="project" value="UniProtKB-UniRule"/>
</dbReference>
<gene>
    <name evidence="7" type="ORF">NOF55_22275</name>
</gene>
<evidence type="ECO:0000313" key="7">
    <source>
        <dbReference type="EMBL" id="MCX8999836.1"/>
    </source>
</evidence>
<name>A0AAE3N414_9HYPH</name>
<comment type="similarity">
    <text evidence="4 6">Belongs to the HAD-like hydrolase superfamily. CbbY/CbbZ/Gph/YieH family.</text>
</comment>
<keyword evidence="6" id="KW-0460">Magnesium</keyword>
<dbReference type="InterPro" id="IPR023198">
    <property type="entry name" value="PGP-like_dom2"/>
</dbReference>
<dbReference type="PANTHER" id="PTHR43434:SF1">
    <property type="entry name" value="PHOSPHOGLYCOLATE PHOSPHATASE"/>
    <property type="match status" value="1"/>
</dbReference>
<dbReference type="InterPro" id="IPR050155">
    <property type="entry name" value="HAD-like_hydrolase_sf"/>
</dbReference>
<dbReference type="SFLD" id="SFLDS00003">
    <property type="entry name" value="Haloacid_Dehalogenase"/>
    <property type="match status" value="1"/>
</dbReference>
<dbReference type="InterPro" id="IPR037512">
    <property type="entry name" value="PGPase_prok"/>
</dbReference>
<dbReference type="Gene3D" id="1.10.150.240">
    <property type="entry name" value="Putative phosphatase, domain 2"/>
    <property type="match status" value="1"/>
</dbReference>